<accession>A0A1S2LR01</accession>
<comment type="caution">
    <text evidence="2">The sequence shown here is derived from an EMBL/GenBank/DDBJ whole genome shotgun (WGS) entry which is preliminary data.</text>
</comment>
<dbReference type="AlphaFoldDB" id="A0A1S2LR01"/>
<feature type="coiled-coil region" evidence="1">
    <location>
        <begin position="30"/>
        <end position="68"/>
    </location>
</feature>
<dbReference type="OrthoDB" id="2973258at2"/>
<organism evidence="2 3">
    <name type="scientific">Anaerobacillus alkalilacustris</name>
    <dbReference type="NCBI Taxonomy" id="393763"/>
    <lineage>
        <taxon>Bacteria</taxon>
        <taxon>Bacillati</taxon>
        <taxon>Bacillota</taxon>
        <taxon>Bacilli</taxon>
        <taxon>Bacillales</taxon>
        <taxon>Bacillaceae</taxon>
        <taxon>Anaerobacillus</taxon>
    </lineage>
</organism>
<reference evidence="2 3" key="1">
    <citation type="submission" date="2016-10" db="EMBL/GenBank/DDBJ databases">
        <title>Draft genome sequences of four alkaliphilic bacteria belonging to the Anaerobacillus genus.</title>
        <authorList>
            <person name="Bassil N.M."/>
            <person name="Lloyd J.R."/>
        </authorList>
    </citation>
    <scope>NUCLEOTIDE SEQUENCE [LARGE SCALE GENOMIC DNA]</scope>
    <source>
        <strain evidence="2 3">DSM 18345</strain>
    </source>
</reference>
<name>A0A1S2LR01_9BACI</name>
<protein>
    <recommendedName>
        <fullName evidence="4">Sulfurtransferase</fullName>
    </recommendedName>
</protein>
<dbReference type="InterPro" id="IPR024980">
    <property type="entry name" value="DUF3886"/>
</dbReference>
<sequence length="80" mass="9556">MKKAHRNLKKQEDGKIQLTDQLNEGALSKLKLIGKQLKDEEAKKQIAKQEMERQKRIEREKNKSFEELLDESNLDWKSYK</sequence>
<evidence type="ECO:0000313" key="2">
    <source>
        <dbReference type="EMBL" id="OIJ14754.1"/>
    </source>
</evidence>
<dbReference type="RefSeq" id="WP_071308921.1">
    <property type="nucleotide sequence ID" value="NZ_MLQR01000016.1"/>
</dbReference>
<dbReference type="Proteomes" id="UP000179524">
    <property type="component" value="Unassembled WGS sequence"/>
</dbReference>
<gene>
    <name evidence="2" type="ORF">BKP37_07175</name>
</gene>
<dbReference type="Pfam" id="PF13025">
    <property type="entry name" value="DUF3886"/>
    <property type="match status" value="1"/>
</dbReference>
<keyword evidence="3" id="KW-1185">Reference proteome</keyword>
<proteinExistence type="predicted"/>
<dbReference type="EMBL" id="MLQR01000016">
    <property type="protein sequence ID" value="OIJ14754.1"/>
    <property type="molecule type" value="Genomic_DNA"/>
</dbReference>
<evidence type="ECO:0008006" key="4">
    <source>
        <dbReference type="Google" id="ProtNLM"/>
    </source>
</evidence>
<evidence type="ECO:0000256" key="1">
    <source>
        <dbReference type="SAM" id="Coils"/>
    </source>
</evidence>
<evidence type="ECO:0000313" key="3">
    <source>
        <dbReference type="Proteomes" id="UP000179524"/>
    </source>
</evidence>
<keyword evidence="1" id="KW-0175">Coiled coil</keyword>